<evidence type="ECO:0000256" key="1">
    <source>
        <dbReference type="HAMAP-Rule" id="MF_01845"/>
    </source>
</evidence>
<evidence type="ECO:0000313" key="3">
    <source>
        <dbReference type="EMBL" id="MBP1926013.1"/>
    </source>
</evidence>
<dbReference type="PANTHER" id="PTHR30501">
    <property type="entry name" value="UPF0597 PROTEIN YHAM"/>
    <property type="match status" value="1"/>
</dbReference>
<dbReference type="RefSeq" id="WP_209511751.1">
    <property type="nucleotide sequence ID" value="NZ_JAGGKS010000005.1"/>
</dbReference>
<proteinExistence type="inferred from homology"/>
<reference evidence="3 4" key="1">
    <citation type="submission" date="2021-03" db="EMBL/GenBank/DDBJ databases">
        <title>Genomic Encyclopedia of Type Strains, Phase IV (KMG-IV): sequencing the most valuable type-strain genomes for metagenomic binning, comparative biology and taxonomic classification.</title>
        <authorList>
            <person name="Goeker M."/>
        </authorList>
    </citation>
    <scope>NUCLEOTIDE SEQUENCE [LARGE SCALE GENOMIC DNA]</scope>
    <source>
        <strain evidence="3 4">DSM 24004</strain>
    </source>
</reference>
<dbReference type="PIRSF" id="PIRSF006054">
    <property type="entry name" value="UCP006054"/>
    <property type="match status" value="1"/>
</dbReference>
<gene>
    <name evidence="3" type="ORF">J2Z76_001877</name>
</gene>
<evidence type="ECO:0000259" key="2">
    <source>
        <dbReference type="Pfam" id="PF03313"/>
    </source>
</evidence>
<feature type="domain" description="Serine dehydratase-like alpha subunit" evidence="2">
    <location>
        <begin position="159"/>
        <end position="424"/>
    </location>
</feature>
<protein>
    <recommendedName>
        <fullName evidence="1">UPF0597 protein J2Z76_001877</fullName>
    </recommendedName>
</protein>
<dbReference type="Proteomes" id="UP001519342">
    <property type="component" value="Unassembled WGS sequence"/>
</dbReference>
<keyword evidence="4" id="KW-1185">Reference proteome</keyword>
<dbReference type="InterPro" id="IPR005130">
    <property type="entry name" value="Ser_deHydtase-like_asu"/>
</dbReference>
<organism evidence="3 4">
    <name type="scientific">Sedimentibacter acidaminivorans</name>
    <dbReference type="NCBI Taxonomy" id="913099"/>
    <lineage>
        <taxon>Bacteria</taxon>
        <taxon>Bacillati</taxon>
        <taxon>Bacillota</taxon>
        <taxon>Tissierellia</taxon>
        <taxon>Sedimentibacter</taxon>
    </lineage>
</organism>
<dbReference type="InterPro" id="IPR021144">
    <property type="entry name" value="UPF0597"/>
</dbReference>
<accession>A0ABS4GE92</accession>
<sequence>MDDKLLIDILKNQVTKALGCTEPGAVGYAVARAKEILGSEVKKINIEVDKNILKNGMSVGIPGTNERGIIFAVALALVVGKSAYMLEVLKDVDDKSIKRALEIMDSNIITLNLNEWMQGLYIKVEAIGDTDKSTVIIKNSHTNIIHESKNDEILLNETTSVSNNFNEEKSKPTSNEIKYEIKECSIEDLIDFANNVSIEDIAFIQDGINMNIRIANVGLSEQIGLGIGKYLKNKATDVFSMAKAYTAAASEARMSGYLLPVMSSAGSGNHGLVAIIPISYIGKEKNISDEKIIRAVTLSHLVTIFVKVRLGALSPICGCGVAAGVGCSAGLTYLLGGNKEQIKGSINNMVAGITGMLCDGAKIGCSYKLSISVDAAVDSSKMALENIFIPDDNGILDSTPEKTIINLAQVSNVGMMSTDSTILEIMLNKC</sequence>
<dbReference type="HAMAP" id="MF_01845">
    <property type="entry name" value="UPF0597"/>
    <property type="match status" value="1"/>
</dbReference>
<evidence type="ECO:0000313" key="4">
    <source>
        <dbReference type="Proteomes" id="UP001519342"/>
    </source>
</evidence>
<dbReference type="PANTHER" id="PTHR30501:SF2">
    <property type="entry name" value="UPF0597 PROTEIN YHAM"/>
    <property type="match status" value="1"/>
</dbReference>
<name>A0ABS4GE92_9FIRM</name>
<comment type="caution">
    <text evidence="3">The sequence shown here is derived from an EMBL/GenBank/DDBJ whole genome shotgun (WGS) entry which is preliminary data.</text>
</comment>
<comment type="similarity">
    <text evidence="1">Belongs to the UPF0597 family.</text>
</comment>
<dbReference type="Pfam" id="PF03313">
    <property type="entry name" value="SDH_alpha"/>
    <property type="match status" value="1"/>
</dbReference>
<dbReference type="EMBL" id="JAGGKS010000005">
    <property type="protein sequence ID" value="MBP1926013.1"/>
    <property type="molecule type" value="Genomic_DNA"/>
</dbReference>